<comment type="caution">
    <text evidence="2">The sequence shown here is derived from an EMBL/GenBank/DDBJ whole genome shotgun (WGS) entry which is preliminary data.</text>
</comment>
<dbReference type="Proteomes" id="UP001165080">
    <property type="component" value="Unassembled WGS sequence"/>
</dbReference>
<organism evidence="2 3">
    <name type="scientific">Pleodorina starrii</name>
    <dbReference type="NCBI Taxonomy" id="330485"/>
    <lineage>
        <taxon>Eukaryota</taxon>
        <taxon>Viridiplantae</taxon>
        <taxon>Chlorophyta</taxon>
        <taxon>core chlorophytes</taxon>
        <taxon>Chlorophyceae</taxon>
        <taxon>CS clade</taxon>
        <taxon>Chlamydomonadales</taxon>
        <taxon>Volvocaceae</taxon>
        <taxon>Pleodorina</taxon>
    </lineage>
</organism>
<protein>
    <submittedName>
        <fullName evidence="2">Uncharacterized protein</fullName>
    </submittedName>
</protein>
<keyword evidence="3" id="KW-1185">Reference proteome</keyword>
<dbReference type="EMBL" id="BRXU01000053">
    <property type="protein sequence ID" value="GLC61828.1"/>
    <property type="molecule type" value="Genomic_DNA"/>
</dbReference>
<accession>A0A9W6FA14</accession>
<feature type="compositionally biased region" description="Low complexity" evidence="1">
    <location>
        <begin position="38"/>
        <end position="49"/>
    </location>
</feature>
<gene>
    <name evidence="2" type="primary">PLEST010824</name>
    <name evidence="2" type="ORF">PLESTB_001807900</name>
</gene>
<proteinExistence type="predicted"/>
<feature type="compositionally biased region" description="Low complexity" evidence="1">
    <location>
        <begin position="56"/>
        <end position="66"/>
    </location>
</feature>
<reference evidence="2 3" key="1">
    <citation type="journal article" date="2023" name="Commun. Biol.">
        <title>Reorganization of the ancestral sex-determining regions during the evolution of trioecy in Pleodorina starrii.</title>
        <authorList>
            <person name="Takahashi K."/>
            <person name="Suzuki S."/>
            <person name="Kawai-Toyooka H."/>
            <person name="Yamamoto K."/>
            <person name="Hamaji T."/>
            <person name="Ootsuki R."/>
            <person name="Yamaguchi H."/>
            <person name="Kawachi M."/>
            <person name="Higashiyama T."/>
            <person name="Nozaki H."/>
        </authorList>
    </citation>
    <scope>NUCLEOTIDE SEQUENCE [LARGE SCALE GENOMIC DNA]</scope>
    <source>
        <strain evidence="2 3">NIES-4479</strain>
    </source>
</reference>
<dbReference type="AlphaFoldDB" id="A0A9W6FA14"/>
<name>A0A9W6FA14_9CHLO</name>
<evidence type="ECO:0000256" key="1">
    <source>
        <dbReference type="SAM" id="MobiDB-lite"/>
    </source>
</evidence>
<feature type="region of interest" description="Disordered" evidence="1">
    <location>
        <begin position="18"/>
        <end position="66"/>
    </location>
</feature>
<evidence type="ECO:0000313" key="2">
    <source>
        <dbReference type="EMBL" id="GLC61828.1"/>
    </source>
</evidence>
<evidence type="ECO:0000313" key="3">
    <source>
        <dbReference type="Proteomes" id="UP001165080"/>
    </source>
</evidence>
<sequence>MSILPRRTWRRFCKQNWAATSAAPQRTRDFRGRPESVGGRAARGASQAAEAHRQAGSSSGSGSSKP</sequence>